<evidence type="ECO:0000313" key="5">
    <source>
        <dbReference type="Proteomes" id="UP000266441"/>
    </source>
</evidence>
<dbReference type="AlphaFoldDB" id="A0A399D6D5"/>
<dbReference type="EMBL" id="QWET01000001">
    <property type="protein sequence ID" value="RIH67117.1"/>
    <property type="molecule type" value="Genomic_DNA"/>
</dbReference>
<dbReference type="RefSeq" id="WP_119348141.1">
    <property type="nucleotide sequence ID" value="NZ_QWET01000001.1"/>
</dbReference>
<proteinExistence type="predicted"/>
<dbReference type="Pfam" id="PF04773">
    <property type="entry name" value="FecR"/>
    <property type="match status" value="1"/>
</dbReference>
<dbReference type="OrthoDB" id="676789at2"/>
<evidence type="ECO:0000256" key="1">
    <source>
        <dbReference type="SAM" id="Phobius"/>
    </source>
</evidence>
<reference evidence="4 5" key="1">
    <citation type="journal article" date="2015" name="Int. J. Syst. Evol. Microbiol.">
        <title>Mariniphaga sediminis sp. nov., isolated from coastal sediment.</title>
        <authorList>
            <person name="Wang F.Q."/>
            <person name="Shen Q.Y."/>
            <person name="Chen G.J."/>
            <person name="Du Z.J."/>
        </authorList>
    </citation>
    <scope>NUCLEOTIDE SEQUENCE [LARGE SCALE GENOMIC DNA]</scope>
    <source>
        <strain evidence="4 5">SY21</strain>
    </source>
</reference>
<dbReference type="PANTHER" id="PTHR30273:SF2">
    <property type="entry name" value="PROTEIN FECR"/>
    <property type="match status" value="1"/>
</dbReference>
<organism evidence="4 5">
    <name type="scientific">Mariniphaga sediminis</name>
    <dbReference type="NCBI Taxonomy" id="1628158"/>
    <lineage>
        <taxon>Bacteria</taxon>
        <taxon>Pseudomonadati</taxon>
        <taxon>Bacteroidota</taxon>
        <taxon>Bacteroidia</taxon>
        <taxon>Marinilabiliales</taxon>
        <taxon>Prolixibacteraceae</taxon>
        <taxon>Mariniphaga</taxon>
    </lineage>
</organism>
<dbReference type="Gene3D" id="3.55.50.30">
    <property type="match status" value="1"/>
</dbReference>
<feature type="transmembrane region" description="Helical" evidence="1">
    <location>
        <begin position="95"/>
        <end position="115"/>
    </location>
</feature>
<name>A0A399D6D5_9BACT</name>
<evidence type="ECO:0000313" key="4">
    <source>
        <dbReference type="EMBL" id="RIH67117.1"/>
    </source>
</evidence>
<evidence type="ECO:0000259" key="2">
    <source>
        <dbReference type="Pfam" id="PF04773"/>
    </source>
</evidence>
<keyword evidence="1" id="KW-0472">Membrane</keyword>
<sequence>MDKELFQKYLNNNCNPEELQETFRWLKEEAGSLHGKRMLEQFWKEYNSGNIYVEEDRVERMLDKLHHRLNLYNFEHKLIKNAQSTSTTFQRITFFLSRAAAILFIPVLLTLVYTWSRPNLSESETSRMTGNIEVVAPVGSRTFIELPDGTGVHLNHGSKLSYPHKFTGGKRRVSLSGEAYFVVTENHERPFLVDAGDLVVTALGTEFNVMAYSGQPRLETTLAQGKVLVQRKLPDNRLETLQEMRPGQHLSYLLEENSFSCVKRDIQKYILWKDGLLMFKDDPLEEITQRLARWYNVEFIFSNDSLKDYPFTATFVDETLSQALDLLCLAIPMDYQVTPRVKQPDGTFTKQKVIINSKK</sequence>
<keyword evidence="1" id="KW-1133">Transmembrane helix</keyword>
<gene>
    <name evidence="4" type="ORF">D1164_01420</name>
</gene>
<feature type="domain" description="FecR protein" evidence="2">
    <location>
        <begin position="135"/>
        <end position="227"/>
    </location>
</feature>
<comment type="caution">
    <text evidence="4">The sequence shown here is derived from an EMBL/GenBank/DDBJ whole genome shotgun (WGS) entry which is preliminary data.</text>
</comment>
<accession>A0A399D6D5</accession>
<protein>
    <submittedName>
        <fullName evidence="4">DUF4974 domain-containing protein</fullName>
    </submittedName>
</protein>
<dbReference type="GO" id="GO:0016989">
    <property type="term" value="F:sigma factor antagonist activity"/>
    <property type="evidence" value="ECO:0007669"/>
    <property type="project" value="TreeGrafter"/>
</dbReference>
<dbReference type="InterPro" id="IPR032508">
    <property type="entry name" value="FecR_C"/>
</dbReference>
<evidence type="ECO:0000259" key="3">
    <source>
        <dbReference type="Pfam" id="PF16344"/>
    </source>
</evidence>
<dbReference type="PANTHER" id="PTHR30273">
    <property type="entry name" value="PERIPLASMIC SIGNAL SENSOR AND SIGMA FACTOR ACTIVATOR FECR-RELATED"/>
    <property type="match status" value="1"/>
</dbReference>
<keyword evidence="5" id="KW-1185">Reference proteome</keyword>
<dbReference type="PIRSF" id="PIRSF018266">
    <property type="entry name" value="FecR"/>
    <property type="match status" value="1"/>
</dbReference>
<keyword evidence="1" id="KW-0812">Transmembrane</keyword>
<dbReference type="Proteomes" id="UP000266441">
    <property type="component" value="Unassembled WGS sequence"/>
</dbReference>
<dbReference type="InterPro" id="IPR012373">
    <property type="entry name" value="Ferrdict_sens_TM"/>
</dbReference>
<dbReference type="Gene3D" id="2.60.120.1440">
    <property type="match status" value="1"/>
</dbReference>
<dbReference type="Pfam" id="PF16344">
    <property type="entry name" value="FecR_C"/>
    <property type="match status" value="1"/>
</dbReference>
<feature type="domain" description="Protein FecR C-terminal" evidence="3">
    <location>
        <begin position="277"/>
        <end position="338"/>
    </location>
</feature>
<dbReference type="InterPro" id="IPR006860">
    <property type="entry name" value="FecR"/>
</dbReference>